<sequence length="509" mass="57914">MVRRGRKLGPPVRPEDSPVIFAAVVLGETSLYKWQMLALERAARGKRIALRAANGSGKTDKVIGILALWFLWRYPRGRMPITSGSWRQVKNQLWPALERHRNNPSLAGWKWLKNCRVETPEGGFVEGFSTNHAGKAEGWHGRVTDEFKDERKEQEEEDPRSEKKARLFDADEFTGDDPSSPVFFVVDEAKTVPDEIFDAIERCTLQFCIYLSSPGKPSGQFYRCFHEEKDLFCPMVVTAFDCPHISQERIDRILARVGGNEDDPYYRSVVLAEFTLEGDLYIIDPGKLEWGQRQPYEPRRGRPVAFLDIAAGGDETVLAICDGNEAWIEYAERQRDTVQSVRKCIATLKGLGIADCDLWVDAPGMGLAVINDFHEMGWYPNEFFGNAQPKCKDRYINLAAECWNDAGLELMTGRVHIRAKHADKVLFEQLTTRYKEYADDSKVRNEKKEKMKARGVRSPDRADALLGAIWASIRGFTGVWTEETEVYTPPGSEDWYHDSWTEGPVSCEI</sequence>
<dbReference type="EMBL" id="BK016052">
    <property type="protein sequence ID" value="DAF91357.1"/>
    <property type="molecule type" value="Genomic_DNA"/>
</dbReference>
<dbReference type="InterPro" id="IPR027417">
    <property type="entry name" value="P-loop_NTPase"/>
</dbReference>
<feature type="region of interest" description="Disordered" evidence="1">
    <location>
        <begin position="135"/>
        <end position="165"/>
    </location>
</feature>
<evidence type="ECO:0000256" key="1">
    <source>
        <dbReference type="SAM" id="MobiDB-lite"/>
    </source>
</evidence>
<name>A0A8S5UA47_9CAUD</name>
<organism evidence="2">
    <name type="scientific">Myoviridae sp. ctZYN8</name>
    <dbReference type="NCBI Taxonomy" id="2825128"/>
    <lineage>
        <taxon>Viruses</taxon>
        <taxon>Duplodnaviria</taxon>
        <taxon>Heunggongvirae</taxon>
        <taxon>Uroviricota</taxon>
        <taxon>Caudoviricetes</taxon>
    </lineage>
</organism>
<proteinExistence type="predicted"/>
<dbReference type="Gene3D" id="3.30.420.240">
    <property type="match status" value="1"/>
</dbReference>
<evidence type="ECO:0000313" key="2">
    <source>
        <dbReference type="EMBL" id="DAF91357.1"/>
    </source>
</evidence>
<accession>A0A8S5UA47</accession>
<protein>
    <submittedName>
        <fullName evidence="2">Terminase large subunit</fullName>
    </submittedName>
</protein>
<reference evidence="2" key="1">
    <citation type="journal article" date="2021" name="Proc. Natl. Acad. Sci. U.S.A.">
        <title>A Catalog of Tens of Thousands of Viruses from Human Metagenomes Reveals Hidden Associations with Chronic Diseases.</title>
        <authorList>
            <person name="Tisza M.J."/>
            <person name="Buck C.B."/>
        </authorList>
    </citation>
    <scope>NUCLEOTIDE SEQUENCE</scope>
    <source>
        <strain evidence="2">CtZYN8</strain>
    </source>
</reference>
<dbReference type="Gene3D" id="3.40.50.300">
    <property type="entry name" value="P-loop containing nucleotide triphosphate hydrolases"/>
    <property type="match status" value="1"/>
</dbReference>